<keyword evidence="1" id="KW-0677">Repeat</keyword>
<dbReference type="NCBIfam" id="TIGR01643">
    <property type="entry name" value="YD_repeat_2x"/>
    <property type="match status" value="3"/>
</dbReference>
<dbReference type="InterPro" id="IPR022385">
    <property type="entry name" value="Rhs_assc_core"/>
</dbReference>
<comment type="caution">
    <text evidence="3">The sequence shown here is derived from an EMBL/GenBank/DDBJ whole genome shotgun (WGS) entry which is preliminary data.</text>
</comment>
<protein>
    <submittedName>
        <fullName evidence="3">tRNA(Glu)-specific nuclease WapA</fullName>
        <ecNumber evidence="3">3.1.-.-</ecNumber>
    </submittedName>
</protein>
<dbReference type="InterPro" id="IPR006530">
    <property type="entry name" value="YD"/>
</dbReference>
<dbReference type="Proteomes" id="UP000798488">
    <property type="component" value="Unassembled WGS sequence"/>
</dbReference>
<evidence type="ECO:0000313" key="3">
    <source>
        <dbReference type="EMBL" id="KAF1084284.1"/>
    </source>
</evidence>
<accession>A0A9D3AY07</accession>
<name>A0A9D3AY07_9FIRM</name>
<keyword evidence="4" id="KW-1185">Reference proteome</keyword>
<evidence type="ECO:0000256" key="1">
    <source>
        <dbReference type="ARBA" id="ARBA00022737"/>
    </source>
</evidence>
<proteinExistence type="predicted"/>
<dbReference type="AlphaFoldDB" id="A0A9D3AY07"/>
<dbReference type="Gene3D" id="2.180.10.10">
    <property type="entry name" value="RHS repeat-associated core"/>
    <property type="match status" value="1"/>
</dbReference>
<dbReference type="Pfam" id="PF05593">
    <property type="entry name" value="RHS_repeat"/>
    <property type="match status" value="1"/>
</dbReference>
<dbReference type="EMBL" id="LSRS01000006">
    <property type="protein sequence ID" value="KAF1084284.1"/>
    <property type="molecule type" value="Genomic_DNA"/>
</dbReference>
<dbReference type="InterPro" id="IPR056823">
    <property type="entry name" value="TEN-like_YD-shell"/>
</dbReference>
<dbReference type="InterPro" id="IPR050708">
    <property type="entry name" value="T6SS_VgrG/RHS"/>
</dbReference>
<gene>
    <name evidence="3" type="primary">wapA_4</name>
    <name evidence="3" type="ORF">SPSYN_02688</name>
</gene>
<dbReference type="EC" id="3.1.-.-" evidence="3"/>
<dbReference type="Pfam" id="PF25023">
    <property type="entry name" value="TEN_YD-shell"/>
    <property type="match status" value="1"/>
</dbReference>
<evidence type="ECO:0000313" key="4">
    <source>
        <dbReference type="Proteomes" id="UP000798488"/>
    </source>
</evidence>
<feature type="domain" description="Teneurin-like YD-shell" evidence="2">
    <location>
        <begin position="88"/>
        <end position="363"/>
    </location>
</feature>
<evidence type="ECO:0000259" key="2">
    <source>
        <dbReference type="Pfam" id="PF25023"/>
    </source>
</evidence>
<dbReference type="PANTHER" id="PTHR32305:SF15">
    <property type="entry name" value="PROTEIN RHSA-RELATED"/>
    <property type="match status" value="1"/>
</dbReference>
<organism evidence="3 4">
    <name type="scientific">Sporotomaculum syntrophicum</name>
    <dbReference type="NCBI Taxonomy" id="182264"/>
    <lineage>
        <taxon>Bacteria</taxon>
        <taxon>Bacillati</taxon>
        <taxon>Bacillota</taxon>
        <taxon>Clostridia</taxon>
        <taxon>Eubacteriales</taxon>
        <taxon>Desulfallaceae</taxon>
        <taxon>Sporotomaculum</taxon>
    </lineage>
</organism>
<dbReference type="PANTHER" id="PTHR32305">
    <property type="match status" value="1"/>
</dbReference>
<dbReference type="GO" id="GO:0016787">
    <property type="term" value="F:hydrolase activity"/>
    <property type="evidence" value="ECO:0007669"/>
    <property type="project" value="UniProtKB-KW"/>
</dbReference>
<sequence>MPGVLYDLNNFTHYSKSSSCIAESYIASFAYDLLGNRTKVTHPGNLSTSYQYNNLNRLTTVTADGKNYTYEYYGDGMVKAVNYPQLTGGTSIRTEYTYDNSNRLKTMHNKLGGQTITQYSYTYDNNGNITSVTENGQTTNYTYDALNRPTGVQRPGGEQLSYQYDSRGNRTAASPNDSGLDGFIPGDFSYNNWDQLAAFTTGGQTNNYYYDPEGLRTKKVTPSGTTRYHYDNTGRVITESDAGDNVTAQTIWGNQALARKVNGSYYYYLYNGHGDVTRVIDQNGNIVNSYTYDEWGNILSQQEQLPQPLKYAGEYYDDESGLYYLRARYYDPTVGRFISEDSNEGSITNPLSLNLYVYCYSNPLNYLDPTGHSAKEVWQDLKLGVGAVLNGDNWQSSWAAVKTTPEGAIIYVREGLVGPENFDELTNDVLSWADAKAGASAAGYFIAGRAKVLKGTGSTTQFILKAGSKANALKAIDNLPSNVQSNVKSFFKGGSNKYTDFIVERMSNGNCH</sequence>
<dbReference type="NCBIfam" id="TIGR03696">
    <property type="entry name" value="Rhs_assc_core"/>
    <property type="match status" value="1"/>
</dbReference>
<dbReference type="OrthoDB" id="513777at2"/>
<dbReference type="InterPro" id="IPR031325">
    <property type="entry name" value="RHS_repeat"/>
</dbReference>
<reference evidence="3" key="1">
    <citation type="submission" date="2016-02" db="EMBL/GenBank/DDBJ databases">
        <title>Draft Genome Sequence of Sporotomaculum syntrophicum Strain FB, a Syntrophic Benzoate Degrader.</title>
        <authorList>
            <person name="Nobu M.K."/>
            <person name="Narihiro T."/>
            <person name="Qiu Y.-L."/>
            <person name="Ohashi A."/>
            <person name="Liu W.-T."/>
            <person name="Yuji S."/>
        </authorList>
    </citation>
    <scope>NUCLEOTIDE SEQUENCE</scope>
    <source>
        <strain evidence="3">FB</strain>
    </source>
</reference>
<keyword evidence="3" id="KW-0378">Hydrolase</keyword>
<dbReference type="RefSeq" id="WP_161822961.1">
    <property type="nucleotide sequence ID" value="NZ_LSRS01000006.1"/>
</dbReference>